<feature type="transmembrane region" description="Helical" evidence="8">
    <location>
        <begin position="260"/>
        <end position="281"/>
    </location>
</feature>
<dbReference type="RefSeq" id="WP_407339578.1">
    <property type="nucleotide sequence ID" value="NZ_CP136862.1"/>
</dbReference>
<dbReference type="Gene3D" id="3.40.1710.10">
    <property type="entry name" value="abc type-2 transporter like domain"/>
    <property type="match status" value="1"/>
</dbReference>
<dbReference type="InterPro" id="IPR047817">
    <property type="entry name" value="ABC2_TM_bact-type"/>
</dbReference>
<keyword evidence="4" id="KW-1003">Cell membrane</keyword>
<evidence type="ECO:0000313" key="10">
    <source>
        <dbReference type="EMBL" id="WOJ90132.1"/>
    </source>
</evidence>
<dbReference type="Proteomes" id="UP001626536">
    <property type="component" value="Chromosome"/>
</dbReference>
<feature type="domain" description="ABC transmembrane type-2" evidence="9">
    <location>
        <begin position="130"/>
        <end position="370"/>
    </location>
</feature>
<organism evidence="10 11">
    <name type="scientific">Methylocapsa polymorpha</name>
    <dbReference type="NCBI Taxonomy" id="3080828"/>
    <lineage>
        <taxon>Bacteria</taxon>
        <taxon>Pseudomonadati</taxon>
        <taxon>Pseudomonadota</taxon>
        <taxon>Alphaproteobacteria</taxon>
        <taxon>Hyphomicrobiales</taxon>
        <taxon>Beijerinckiaceae</taxon>
        <taxon>Methylocapsa</taxon>
    </lineage>
</organism>
<dbReference type="EMBL" id="CP136862">
    <property type="protein sequence ID" value="WOJ90132.1"/>
    <property type="molecule type" value="Genomic_DNA"/>
</dbReference>
<comment type="subcellular location">
    <subcellularLocation>
        <location evidence="1">Cell membrane</location>
        <topology evidence="1">Multi-pass membrane protein</topology>
    </subcellularLocation>
</comment>
<keyword evidence="3" id="KW-0813">Transport</keyword>
<evidence type="ECO:0000256" key="6">
    <source>
        <dbReference type="ARBA" id="ARBA00022989"/>
    </source>
</evidence>
<protein>
    <submittedName>
        <fullName evidence="10">ABC transporter permease</fullName>
    </submittedName>
</protein>
<feature type="transmembrane region" description="Helical" evidence="8">
    <location>
        <begin position="226"/>
        <end position="248"/>
    </location>
</feature>
<accession>A0ABZ0HS38</accession>
<evidence type="ECO:0000256" key="1">
    <source>
        <dbReference type="ARBA" id="ARBA00004651"/>
    </source>
</evidence>
<dbReference type="InterPro" id="IPR051449">
    <property type="entry name" value="ABC-2_transporter_component"/>
</dbReference>
<comment type="similarity">
    <text evidence="2">Belongs to the ABC-2 integral membrane protein family.</text>
</comment>
<dbReference type="PANTHER" id="PTHR30294">
    <property type="entry name" value="MEMBRANE COMPONENT OF ABC TRANSPORTER YHHJ-RELATED"/>
    <property type="match status" value="1"/>
</dbReference>
<evidence type="ECO:0000256" key="2">
    <source>
        <dbReference type="ARBA" id="ARBA00007783"/>
    </source>
</evidence>
<evidence type="ECO:0000256" key="4">
    <source>
        <dbReference type="ARBA" id="ARBA00022475"/>
    </source>
</evidence>
<reference evidence="10 11" key="1">
    <citation type="submission" date="2023-10" db="EMBL/GenBank/DDBJ databases">
        <title>Novel methanotroph of the genus Methylocapsa from a subarctic wetland.</title>
        <authorList>
            <person name="Belova S.E."/>
            <person name="Oshkin I.Y."/>
            <person name="Miroshnikov K."/>
            <person name="Dedysh S.N."/>
        </authorList>
    </citation>
    <scope>NUCLEOTIDE SEQUENCE [LARGE SCALE GENOMIC DNA]</scope>
    <source>
        <strain evidence="10 11">RX1</strain>
    </source>
</reference>
<feature type="transmembrane region" description="Helical" evidence="8">
    <location>
        <begin position="288"/>
        <end position="305"/>
    </location>
</feature>
<keyword evidence="5 8" id="KW-0812">Transmembrane</keyword>
<evidence type="ECO:0000256" key="5">
    <source>
        <dbReference type="ARBA" id="ARBA00022692"/>
    </source>
</evidence>
<keyword evidence="7 8" id="KW-0472">Membrane</keyword>
<name>A0ABZ0HS38_9HYPH</name>
<proteinExistence type="inferred from homology"/>
<dbReference type="Pfam" id="PF12698">
    <property type="entry name" value="ABC2_membrane_3"/>
    <property type="match status" value="1"/>
</dbReference>
<keyword evidence="11" id="KW-1185">Reference proteome</keyword>
<feature type="transmembrane region" description="Helical" evidence="8">
    <location>
        <begin position="176"/>
        <end position="200"/>
    </location>
</feature>
<sequence>MRSLANIFWLGTKELRSFVHDYVLVGLVIWTFSFAVYAQAQSRSQELNNASIAIIDEDNSLLSHLIIEGFYLPPYFRKPQAIALRDVNRLMDNGSYTFILDIPLHFERDVLAGRQPAIQVNVDATAMVQAGLGSGYIQQILTTQISNFLSRSERSPPSPVSLDIRVAFNPNVTTSWFTSVMGIINNVTMLAIILSGAAVIREREHGTMDHLLVMPVTPFEIAMSKVWANGLVITLAVGLSLSLIVQVLLRIPVAGSVPLFLGGVVIYLFFATAIGIFLATVARTMPQLGLLYLLVATPMNILSGSNTPLESMPRVLQIVMQVSPSTHFVSFAQAILYRGAGFDVVWPEFLAVAFIGSLFFGLALLRFRRVSAQTT</sequence>
<feature type="transmembrane region" description="Helical" evidence="8">
    <location>
        <begin position="344"/>
        <end position="365"/>
    </location>
</feature>
<evidence type="ECO:0000259" key="9">
    <source>
        <dbReference type="PROSITE" id="PS51012"/>
    </source>
</evidence>
<dbReference type="PROSITE" id="PS51012">
    <property type="entry name" value="ABC_TM2"/>
    <property type="match status" value="1"/>
</dbReference>
<dbReference type="PANTHER" id="PTHR30294:SF47">
    <property type="entry name" value="INNER MEMBRANE TRANSPORT PERMEASE YHHJ"/>
    <property type="match status" value="1"/>
</dbReference>
<evidence type="ECO:0000313" key="11">
    <source>
        <dbReference type="Proteomes" id="UP001626536"/>
    </source>
</evidence>
<evidence type="ECO:0000256" key="8">
    <source>
        <dbReference type="SAM" id="Phobius"/>
    </source>
</evidence>
<dbReference type="InterPro" id="IPR013525">
    <property type="entry name" value="ABC2_TM"/>
</dbReference>
<evidence type="ECO:0000256" key="3">
    <source>
        <dbReference type="ARBA" id="ARBA00022448"/>
    </source>
</evidence>
<evidence type="ECO:0000256" key="7">
    <source>
        <dbReference type="ARBA" id="ARBA00023136"/>
    </source>
</evidence>
<gene>
    <name evidence="10" type="ORF">RZS28_02155</name>
</gene>
<keyword evidence="6 8" id="KW-1133">Transmembrane helix</keyword>